<gene>
    <name evidence="1" type="ORF">HZF24_14810</name>
</gene>
<protein>
    <submittedName>
        <fullName evidence="1">DUF1934 domain-containing protein</fullName>
    </submittedName>
</protein>
<keyword evidence="2" id="KW-1185">Reference proteome</keyword>
<dbReference type="EMBL" id="JACBNQ010000021">
    <property type="protein sequence ID" value="NYB75417.1"/>
    <property type="molecule type" value="Genomic_DNA"/>
</dbReference>
<sequence length="139" mass="16108">MNKTKVKITTTQILDEAGNEDKVELLTEATREFTGDCFILDYDESEITESEGNKTRLKIYKDKLIMIKMGTFSTKMEFEKNKSYANMYTTPYGSFDISFKTIIYDYYLNESGNGSVYIEYKIIFGEAEETINKIIIDIN</sequence>
<evidence type="ECO:0000313" key="2">
    <source>
        <dbReference type="Proteomes" id="UP000611629"/>
    </source>
</evidence>
<dbReference type="RefSeq" id="WP_179239123.1">
    <property type="nucleotide sequence ID" value="NZ_JACBNQ010000021.1"/>
</dbReference>
<dbReference type="InterPro" id="IPR012674">
    <property type="entry name" value="Calycin"/>
</dbReference>
<organism evidence="1 2">
    <name type="scientific">Sedimentibacter hydroxybenzoicus DSM 7310</name>
    <dbReference type="NCBI Taxonomy" id="1123245"/>
    <lineage>
        <taxon>Bacteria</taxon>
        <taxon>Bacillati</taxon>
        <taxon>Bacillota</taxon>
        <taxon>Tissierellia</taxon>
        <taxon>Sedimentibacter</taxon>
    </lineage>
</organism>
<dbReference type="SUPFAM" id="SSF50814">
    <property type="entry name" value="Lipocalins"/>
    <property type="match status" value="1"/>
</dbReference>
<dbReference type="Pfam" id="PF09148">
    <property type="entry name" value="DUF1934"/>
    <property type="match status" value="1"/>
</dbReference>
<reference evidence="1" key="1">
    <citation type="submission" date="2020-07" db="EMBL/GenBank/DDBJ databases">
        <title>Genomic analysis of a strain of Sedimentibacter Hydroxybenzoicus DSM7310.</title>
        <authorList>
            <person name="Ma S."/>
        </authorList>
    </citation>
    <scope>NUCLEOTIDE SEQUENCE</scope>
    <source>
        <strain evidence="1">DSM 7310</strain>
    </source>
</reference>
<dbReference type="InterPro" id="IPR015231">
    <property type="entry name" value="DUF1934"/>
</dbReference>
<dbReference type="Gene3D" id="2.40.128.20">
    <property type="match status" value="1"/>
</dbReference>
<dbReference type="AlphaFoldDB" id="A0A974BLR3"/>
<comment type="caution">
    <text evidence="1">The sequence shown here is derived from an EMBL/GenBank/DDBJ whole genome shotgun (WGS) entry which is preliminary data.</text>
</comment>
<accession>A0A974BLR3</accession>
<proteinExistence type="predicted"/>
<dbReference type="Proteomes" id="UP000611629">
    <property type="component" value="Unassembled WGS sequence"/>
</dbReference>
<evidence type="ECO:0000313" key="1">
    <source>
        <dbReference type="EMBL" id="NYB75417.1"/>
    </source>
</evidence>
<name>A0A974BLR3_SEDHY</name>